<evidence type="ECO:0000313" key="3">
    <source>
        <dbReference type="Proteomes" id="UP001221898"/>
    </source>
</evidence>
<organism evidence="2 3">
    <name type="scientific">Aldrovandia affinis</name>
    <dbReference type="NCBI Taxonomy" id="143900"/>
    <lineage>
        <taxon>Eukaryota</taxon>
        <taxon>Metazoa</taxon>
        <taxon>Chordata</taxon>
        <taxon>Craniata</taxon>
        <taxon>Vertebrata</taxon>
        <taxon>Euteleostomi</taxon>
        <taxon>Actinopterygii</taxon>
        <taxon>Neopterygii</taxon>
        <taxon>Teleostei</taxon>
        <taxon>Notacanthiformes</taxon>
        <taxon>Halosauridae</taxon>
        <taxon>Aldrovandia</taxon>
    </lineage>
</organism>
<proteinExistence type="predicted"/>
<reference evidence="2" key="1">
    <citation type="journal article" date="2023" name="Science">
        <title>Genome structures resolve the early diversification of teleost fishes.</title>
        <authorList>
            <person name="Parey E."/>
            <person name="Louis A."/>
            <person name="Montfort J."/>
            <person name="Bouchez O."/>
            <person name="Roques C."/>
            <person name="Iampietro C."/>
            <person name="Lluch J."/>
            <person name="Castinel A."/>
            <person name="Donnadieu C."/>
            <person name="Desvignes T."/>
            <person name="Floi Bucao C."/>
            <person name="Jouanno E."/>
            <person name="Wen M."/>
            <person name="Mejri S."/>
            <person name="Dirks R."/>
            <person name="Jansen H."/>
            <person name="Henkel C."/>
            <person name="Chen W.J."/>
            <person name="Zahm M."/>
            <person name="Cabau C."/>
            <person name="Klopp C."/>
            <person name="Thompson A.W."/>
            <person name="Robinson-Rechavi M."/>
            <person name="Braasch I."/>
            <person name="Lecointre G."/>
            <person name="Bobe J."/>
            <person name="Postlethwait J.H."/>
            <person name="Berthelot C."/>
            <person name="Roest Crollius H."/>
            <person name="Guiguen Y."/>
        </authorList>
    </citation>
    <scope>NUCLEOTIDE SEQUENCE</scope>
    <source>
        <strain evidence="2">NC1722</strain>
    </source>
</reference>
<name>A0AAD7SAP6_9TELE</name>
<evidence type="ECO:0000256" key="1">
    <source>
        <dbReference type="SAM" id="MobiDB-lite"/>
    </source>
</evidence>
<dbReference type="AlphaFoldDB" id="A0AAD7SAP6"/>
<comment type="caution">
    <text evidence="2">The sequence shown here is derived from an EMBL/GenBank/DDBJ whole genome shotgun (WGS) entry which is preliminary data.</text>
</comment>
<accession>A0AAD7SAP6</accession>
<keyword evidence="3" id="KW-1185">Reference proteome</keyword>
<dbReference type="Proteomes" id="UP001221898">
    <property type="component" value="Unassembled WGS sequence"/>
</dbReference>
<evidence type="ECO:0000313" key="2">
    <source>
        <dbReference type="EMBL" id="KAJ8399070.1"/>
    </source>
</evidence>
<feature type="region of interest" description="Disordered" evidence="1">
    <location>
        <begin position="62"/>
        <end position="83"/>
    </location>
</feature>
<gene>
    <name evidence="2" type="ORF">AAFF_G00414490</name>
</gene>
<protein>
    <submittedName>
        <fullName evidence="2">Uncharacterized protein</fullName>
    </submittedName>
</protein>
<sequence>MAAQASRFQFRVEHDRVMAGVRVGGEISGGSSHICPRVPHSCSAANGTGQICSLSLSRYRQAAGSDSRTQRRPHGQRRLGEAAGLQGNFVPRQSSSEKRAWLMRNESGGIRFRNAESKLT</sequence>
<dbReference type="EMBL" id="JAINUG010000085">
    <property type="protein sequence ID" value="KAJ8399070.1"/>
    <property type="molecule type" value="Genomic_DNA"/>
</dbReference>